<dbReference type="PANTHER" id="PTHR47785:SF5">
    <property type="entry name" value="ZN(II)2CYS6 TRANSCRIPTION FACTOR (EUROFUNG)"/>
    <property type="match status" value="1"/>
</dbReference>
<keyword evidence="3" id="KW-0479">Metal-binding</keyword>
<dbReference type="CDD" id="cd00067">
    <property type="entry name" value="GAL4"/>
    <property type="match status" value="1"/>
</dbReference>
<dbReference type="Gene3D" id="4.10.240.10">
    <property type="entry name" value="Zn(2)-C6 fungal-type DNA-binding domain"/>
    <property type="match status" value="1"/>
</dbReference>
<dbReference type="Pfam" id="PF04082">
    <property type="entry name" value="Fungal_trans"/>
    <property type="match status" value="1"/>
</dbReference>
<dbReference type="Pfam" id="PF04145">
    <property type="entry name" value="Ctr"/>
    <property type="match status" value="1"/>
</dbReference>
<dbReference type="GO" id="GO:0005375">
    <property type="term" value="F:copper ion transmembrane transporter activity"/>
    <property type="evidence" value="ECO:0007669"/>
    <property type="project" value="InterPro"/>
</dbReference>
<evidence type="ECO:0000256" key="5">
    <source>
        <dbReference type="ARBA" id="ARBA00023136"/>
    </source>
</evidence>
<dbReference type="GO" id="GO:0006351">
    <property type="term" value="P:DNA-templated transcription"/>
    <property type="evidence" value="ECO:0007669"/>
    <property type="project" value="InterPro"/>
</dbReference>
<feature type="compositionally biased region" description="Polar residues" evidence="7">
    <location>
        <begin position="488"/>
        <end position="497"/>
    </location>
</feature>
<gene>
    <name evidence="10" type="ORF">FALBO_3422</name>
</gene>
<comment type="caution">
    <text evidence="10">The sequence shown here is derived from an EMBL/GenBank/DDBJ whole genome shotgun (WGS) entry which is preliminary data.</text>
</comment>
<feature type="region of interest" description="Disordered" evidence="7">
    <location>
        <begin position="1"/>
        <end position="23"/>
    </location>
</feature>
<proteinExistence type="predicted"/>
<dbReference type="Pfam" id="PF00172">
    <property type="entry name" value="Zn_clus"/>
    <property type="match status" value="1"/>
</dbReference>
<evidence type="ECO:0000313" key="10">
    <source>
        <dbReference type="EMBL" id="KAF4469684.1"/>
    </source>
</evidence>
<feature type="region of interest" description="Disordered" evidence="7">
    <location>
        <begin position="760"/>
        <end position="782"/>
    </location>
</feature>
<dbReference type="GO" id="GO:0008270">
    <property type="term" value="F:zinc ion binding"/>
    <property type="evidence" value="ECO:0007669"/>
    <property type="project" value="InterPro"/>
</dbReference>
<reference evidence="10 11" key="1">
    <citation type="submission" date="2020-01" db="EMBL/GenBank/DDBJ databases">
        <title>Identification and distribution of gene clusters putatively required for synthesis of sphingolipid metabolism inhibitors in phylogenetically diverse species of the filamentous fungus Fusarium.</title>
        <authorList>
            <person name="Kim H.-S."/>
            <person name="Busman M."/>
            <person name="Brown D.W."/>
            <person name="Divon H."/>
            <person name="Uhlig S."/>
            <person name="Proctor R.H."/>
        </authorList>
    </citation>
    <scope>NUCLEOTIDE SEQUENCE [LARGE SCALE GENOMIC DNA]</scope>
    <source>
        <strain evidence="10 11">NRRL 20459</strain>
    </source>
</reference>
<keyword evidence="6" id="KW-0539">Nucleus</keyword>
<sequence>MDMDSSSMAMDMATSTGSSMPMSTSDASMSMAMDMEQMNMVFFISTTTPLWTKSFTPHTTGQYAGVCIFLIAFATVSRMLLALRVNFHSIRAAARRRRNQGLLAEPKGTIEPETMAHRPWRAKEAIMLGVMDFVIVGDAGSDDDERWIFPIGTSSKNGDPSYLAFRAYLRDESHSQTQPTENRTSSLRSPRGLSVAQACFKQSRAVFSIKWMPVRYETSDGQERPGLLEGFSWYGVLGARLFSPSGKNAWEYEFTSQLPYLGQTSIVLNLAKLGPDMIARPPASPLLNLRLRPSPSRPSRNEPKMSGSSGISPRFRTTSLASSFDLRAPVQRTEKPTSPSFTGPSPSGTSPDVTEEAQEDDEAQSQTSGKRRRLTTTDFTKRKRAITACQFCRMRKTKCDNVRPKCGYCVRQNAKCVYSDTDGAATEDDGADTVSNRQIMDRLDEIKDMLQRTTVSPQEHLEPTNTEASMTTVEAPQTPAATSPWARFSSNATQSNDNKAQRFPFSALRCESLLRWPALRSIVPADALDIDSFPLSSGYTESDVQTKAEGVIQGIDETAFVPLCRKFLAQVHPRNPVLDGHQLMRHARSAEENGLKWDSSSCLVLLTCALGAYTNMWVRPNEYPIPPSQEQLQSLVDSGTKSMAEPYYAAAQKRIGLLGNAIQDIQCYFFATIFEKFALRPLRAWYYVQQACSRLETHLLQRGERPWAPFREANPQDYHLEQRLFWSCFRAESELVFELGLQPSSLEHFSYPEAFPSPPDGLLTGQTPRTEGSSLDPDEEQRQVDERGWLYYLSEISIRRTVDETLNLLYRNGEEYWMNNPAQLVRQYHECEQQISLWHYHLPAAVQFDDDVLPDEEFAAALQGRASLWREYTLRPILYYVLHHSDEAVMPGAQALVMREISICATVIHRLAFHRRHGGTWLISRKSFMCACIVLAAALNPHRVQPPEEWHTLVNIAIQTLGRWADEASDIRRMADILAHMYHETCRQRGELEAMDLA</sequence>
<feature type="region of interest" description="Disordered" evidence="7">
    <location>
        <begin position="282"/>
        <end position="378"/>
    </location>
</feature>
<dbReference type="GO" id="GO:0000981">
    <property type="term" value="F:DNA-binding transcription factor activity, RNA polymerase II-specific"/>
    <property type="evidence" value="ECO:0007669"/>
    <property type="project" value="InterPro"/>
</dbReference>
<organism evidence="10 11">
    <name type="scientific">Fusarium albosuccineum</name>
    <dbReference type="NCBI Taxonomy" id="1237068"/>
    <lineage>
        <taxon>Eukaryota</taxon>
        <taxon>Fungi</taxon>
        <taxon>Dikarya</taxon>
        <taxon>Ascomycota</taxon>
        <taxon>Pezizomycotina</taxon>
        <taxon>Sordariomycetes</taxon>
        <taxon>Hypocreomycetidae</taxon>
        <taxon>Hypocreales</taxon>
        <taxon>Nectriaceae</taxon>
        <taxon>Fusarium</taxon>
        <taxon>Fusarium decemcellulare species complex</taxon>
    </lineage>
</organism>
<feature type="compositionally biased region" description="Polar residues" evidence="7">
    <location>
        <begin position="306"/>
        <end position="322"/>
    </location>
</feature>
<dbReference type="OrthoDB" id="4356994at2759"/>
<evidence type="ECO:0000313" key="11">
    <source>
        <dbReference type="Proteomes" id="UP000554235"/>
    </source>
</evidence>
<feature type="domain" description="Zn(2)-C6 fungal-type" evidence="9">
    <location>
        <begin position="388"/>
        <end position="418"/>
    </location>
</feature>
<dbReference type="GO" id="GO:0003677">
    <property type="term" value="F:DNA binding"/>
    <property type="evidence" value="ECO:0007669"/>
    <property type="project" value="InterPro"/>
</dbReference>
<name>A0A8H4LKT0_9HYPO</name>
<evidence type="ECO:0000256" key="6">
    <source>
        <dbReference type="ARBA" id="ARBA00023242"/>
    </source>
</evidence>
<dbReference type="CDD" id="cd12148">
    <property type="entry name" value="fungal_TF_MHR"/>
    <property type="match status" value="1"/>
</dbReference>
<dbReference type="InterPro" id="IPR001138">
    <property type="entry name" value="Zn2Cys6_DnaBD"/>
</dbReference>
<evidence type="ECO:0000256" key="3">
    <source>
        <dbReference type="ARBA" id="ARBA00022723"/>
    </source>
</evidence>
<feature type="region of interest" description="Disordered" evidence="7">
    <location>
        <begin position="453"/>
        <end position="497"/>
    </location>
</feature>
<dbReference type="Proteomes" id="UP000554235">
    <property type="component" value="Unassembled WGS sequence"/>
</dbReference>
<comment type="subcellular location">
    <subcellularLocation>
        <location evidence="1">Membrane</location>
    </subcellularLocation>
</comment>
<dbReference type="InterPro" id="IPR036864">
    <property type="entry name" value="Zn2-C6_fun-type_DNA-bd_sf"/>
</dbReference>
<dbReference type="EMBL" id="JAADYS010000446">
    <property type="protein sequence ID" value="KAF4469684.1"/>
    <property type="molecule type" value="Genomic_DNA"/>
</dbReference>
<feature type="compositionally biased region" description="Polar residues" evidence="7">
    <location>
        <begin position="764"/>
        <end position="773"/>
    </location>
</feature>
<evidence type="ECO:0000256" key="8">
    <source>
        <dbReference type="SAM" id="Phobius"/>
    </source>
</evidence>
<dbReference type="PANTHER" id="PTHR47785">
    <property type="entry name" value="ZN(II)2CYS6 TRANSCRIPTION FACTOR (EUROFUNG)-RELATED-RELATED"/>
    <property type="match status" value="1"/>
</dbReference>
<dbReference type="InterPro" id="IPR007274">
    <property type="entry name" value="Cop_transporter"/>
</dbReference>
<keyword evidence="11" id="KW-1185">Reference proteome</keyword>
<feature type="transmembrane region" description="Helical" evidence="8">
    <location>
        <begin position="62"/>
        <end position="87"/>
    </location>
</feature>
<keyword evidence="4 8" id="KW-1133">Transmembrane helix</keyword>
<accession>A0A8H4LKT0</accession>
<dbReference type="PROSITE" id="PS00463">
    <property type="entry name" value="ZN2_CY6_FUNGAL_1"/>
    <property type="match status" value="1"/>
</dbReference>
<evidence type="ECO:0000256" key="7">
    <source>
        <dbReference type="SAM" id="MobiDB-lite"/>
    </source>
</evidence>
<dbReference type="SUPFAM" id="SSF57701">
    <property type="entry name" value="Zn2/Cys6 DNA-binding domain"/>
    <property type="match status" value="1"/>
</dbReference>
<keyword evidence="2 8" id="KW-0812">Transmembrane</keyword>
<evidence type="ECO:0000256" key="4">
    <source>
        <dbReference type="ARBA" id="ARBA00022989"/>
    </source>
</evidence>
<dbReference type="InterPro" id="IPR007219">
    <property type="entry name" value="XnlR_reg_dom"/>
</dbReference>
<evidence type="ECO:0000256" key="2">
    <source>
        <dbReference type="ARBA" id="ARBA00022692"/>
    </source>
</evidence>
<dbReference type="SMART" id="SM00066">
    <property type="entry name" value="GAL4"/>
    <property type="match status" value="1"/>
</dbReference>
<dbReference type="InterPro" id="IPR053181">
    <property type="entry name" value="EcdB-like_regulator"/>
</dbReference>
<evidence type="ECO:0000256" key="1">
    <source>
        <dbReference type="ARBA" id="ARBA00004370"/>
    </source>
</evidence>
<feature type="compositionally biased region" description="Low complexity" evidence="7">
    <location>
        <begin position="336"/>
        <end position="351"/>
    </location>
</feature>
<feature type="compositionally biased region" description="Low complexity" evidence="7">
    <location>
        <begin position="282"/>
        <end position="298"/>
    </location>
</feature>
<dbReference type="PROSITE" id="PS50048">
    <property type="entry name" value="ZN2_CY6_FUNGAL_2"/>
    <property type="match status" value="1"/>
</dbReference>
<dbReference type="AlphaFoldDB" id="A0A8H4LKT0"/>
<feature type="compositionally biased region" description="Polar residues" evidence="7">
    <location>
        <begin position="453"/>
        <end position="481"/>
    </location>
</feature>
<protein>
    <recommendedName>
        <fullName evidence="9">Zn(2)-C6 fungal-type domain-containing protein</fullName>
    </recommendedName>
</protein>
<dbReference type="GO" id="GO:0016020">
    <property type="term" value="C:membrane"/>
    <property type="evidence" value="ECO:0007669"/>
    <property type="project" value="UniProtKB-SubCell"/>
</dbReference>
<feature type="compositionally biased region" description="Acidic residues" evidence="7">
    <location>
        <begin position="353"/>
        <end position="363"/>
    </location>
</feature>
<keyword evidence="5 8" id="KW-0472">Membrane</keyword>
<evidence type="ECO:0000259" key="9">
    <source>
        <dbReference type="PROSITE" id="PS50048"/>
    </source>
</evidence>